<keyword evidence="3" id="KW-1185">Reference proteome</keyword>
<organism evidence="2 3">
    <name type="scientific">Eubacterium callanderi</name>
    <dbReference type="NCBI Taxonomy" id="53442"/>
    <lineage>
        <taxon>Bacteria</taxon>
        <taxon>Bacillati</taxon>
        <taxon>Bacillota</taxon>
        <taxon>Clostridia</taxon>
        <taxon>Eubacteriales</taxon>
        <taxon>Eubacteriaceae</taxon>
        <taxon>Eubacterium</taxon>
    </lineage>
</organism>
<dbReference type="Proteomes" id="UP000006873">
    <property type="component" value="Chromosome"/>
</dbReference>
<accession>E3GQL9</accession>
<sequence>MSKKLISKRQSVKKRPVKGECRIENGKLQEQNAAHFE</sequence>
<dbReference type="AlphaFoldDB" id="E3GQL9"/>
<evidence type="ECO:0000313" key="2">
    <source>
        <dbReference type="EMBL" id="ADO39311.1"/>
    </source>
</evidence>
<proteinExistence type="predicted"/>
<feature type="compositionally biased region" description="Polar residues" evidence="1">
    <location>
        <begin position="28"/>
        <end position="37"/>
    </location>
</feature>
<reference evidence="2 3" key="2">
    <citation type="journal article" date="2011" name="J. Bacteriol.">
        <title>Complete genome sequence of a carbon monoxide-utilizing acetogen, Eubacterium limosum KIST612.</title>
        <authorList>
            <person name="Roh H."/>
            <person name="Ko H.J."/>
            <person name="Kim D."/>
            <person name="Choi D.G."/>
            <person name="Park S."/>
            <person name="Kim S."/>
            <person name="Chang I.S."/>
            <person name="Choi I.G."/>
        </authorList>
    </citation>
    <scope>NUCLEOTIDE SEQUENCE [LARGE SCALE GENOMIC DNA]</scope>
    <source>
        <strain evidence="2 3">KIST612</strain>
    </source>
</reference>
<protein>
    <submittedName>
        <fullName evidence="2">Uncharacterized protein</fullName>
    </submittedName>
</protein>
<feature type="compositionally biased region" description="Basic and acidic residues" evidence="1">
    <location>
        <begin position="17"/>
        <end position="27"/>
    </location>
</feature>
<feature type="region of interest" description="Disordered" evidence="1">
    <location>
        <begin position="1"/>
        <end position="37"/>
    </location>
</feature>
<dbReference type="KEGG" id="elm:ELI_4372"/>
<name>E3GQL9_9FIRM</name>
<evidence type="ECO:0000313" key="3">
    <source>
        <dbReference type="Proteomes" id="UP000006873"/>
    </source>
</evidence>
<feature type="compositionally biased region" description="Basic residues" evidence="1">
    <location>
        <begin position="1"/>
        <end position="16"/>
    </location>
</feature>
<dbReference type="EMBL" id="CP002273">
    <property type="protein sequence ID" value="ADO39311.1"/>
    <property type="molecule type" value="Genomic_DNA"/>
</dbReference>
<evidence type="ECO:0000256" key="1">
    <source>
        <dbReference type="SAM" id="MobiDB-lite"/>
    </source>
</evidence>
<dbReference type="HOGENOM" id="CLU_3343838_0_0_9"/>
<gene>
    <name evidence="2" type="ordered locus">ELI_4372</name>
</gene>
<reference key="1">
    <citation type="submission" date="2010-09" db="EMBL/GenBank/DDBJ databases">
        <authorList>
            <person name="Roh H."/>
            <person name="Ko H.-J."/>
            <person name="Kim D."/>
            <person name="Choi D.G."/>
            <person name="Park S."/>
            <person name="Kim S."/>
            <person name="Kim K.H."/>
            <person name="Chang I.S."/>
            <person name="Choi I.-G."/>
        </authorList>
    </citation>
    <scope>NUCLEOTIDE SEQUENCE</scope>
    <source>
        <strain>KIST612</strain>
    </source>
</reference>